<organism evidence="1 2">
    <name type="scientific">Cryptomeria japonica</name>
    <name type="common">Japanese cedar</name>
    <name type="synonym">Cupressus japonica</name>
    <dbReference type="NCBI Taxonomy" id="3369"/>
    <lineage>
        <taxon>Eukaryota</taxon>
        <taxon>Viridiplantae</taxon>
        <taxon>Streptophyta</taxon>
        <taxon>Embryophyta</taxon>
        <taxon>Tracheophyta</taxon>
        <taxon>Spermatophyta</taxon>
        <taxon>Pinopsida</taxon>
        <taxon>Pinidae</taxon>
        <taxon>Conifers II</taxon>
        <taxon>Cupressales</taxon>
        <taxon>Cupressaceae</taxon>
        <taxon>Cryptomeria</taxon>
    </lineage>
</organism>
<dbReference type="AlphaFoldDB" id="A0AAD3NW68"/>
<dbReference type="EMBL" id="BSEH01001961">
    <property type="protein sequence ID" value="GLJ59849.1"/>
    <property type="molecule type" value="Genomic_DNA"/>
</dbReference>
<evidence type="ECO:0000313" key="2">
    <source>
        <dbReference type="Proteomes" id="UP001234787"/>
    </source>
</evidence>
<evidence type="ECO:0000313" key="1">
    <source>
        <dbReference type="EMBL" id="GLJ59849.1"/>
    </source>
</evidence>
<accession>A0AAD3NW68</accession>
<name>A0AAD3NW68_CRYJA</name>
<keyword evidence="2" id="KW-1185">Reference proteome</keyword>
<comment type="caution">
    <text evidence="1">The sequence shown here is derived from an EMBL/GenBank/DDBJ whole genome shotgun (WGS) entry which is preliminary data.</text>
</comment>
<reference evidence="1" key="1">
    <citation type="submission" date="2022-12" db="EMBL/GenBank/DDBJ databases">
        <title>Chromosome-Level Genome Assembly of Japanese Cedar (Cryptomeriajaponica D. Don).</title>
        <authorList>
            <person name="Fujino T."/>
            <person name="Yamaguchi K."/>
            <person name="Yokoyama T."/>
            <person name="Hamanaka T."/>
            <person name="Harazono Y."/>
            <person name="Kamada H."/>
            <person name="Kobayashi W."/>
            <person name="Ujino-Ihara T."/>
            <person name="Uchiyama K."/>
            <person name="Matsumoto A."/>
            <person name="Izuno A."/>
            <person name="Tsumura Y."/>
            <person name="Toyoda A."/>
            <person name="Shigenobu S."/>
            <person name="Moriguchi Y."/>
            <person name="Ueno S."/>
            <person name="Kasahara M."/>
        </authorList>
    </citation>
    <scope>NUCLEOTIDE SEQUENCE</scope>
</reference>
<sequence>MAKMNGLMRVLSRACYSSLASQKSHNQWGIVGVDKDSWNNSLMKGETRATSMQWIFLGCPGVGKGTYASRLSRLPSLKMNISKLQNVSS</sequence>
<evidence type="ECO:0008006" key="3">
    <source>
        <dbReference type="Google" id="ProtNLM"/>
    </source>
</evidence>
<proteinExistence type="predicted"/>
<protein>
    <recommendedName>
        <fullName evidence="3">Adenylate kinase</fullName>
    </recommendedName>
</protein>
<gene>
    <name evidence="1" type="ORF">SUGI_1524720</name>
</gene>
<dbReference type="Proteomes" id="UP001234787">
    <property type="component" value="Unassembled WGS sequence"/>
</dbReference>